<keyword evidence="5 6" id="KW-0067">ATP-binding</keyword>
<comment type="similarity">
    <text evidence="7">Belongs to the protein kinase superfamily.</text>
</comment>
<evidence type="ECO:0000256" key="8">
    <source>
        <dbReference type="SAM" id="MobiDB-lite"/>
    </source>
</evidence>
<keyword evidence="2" id="KW-0808">Transferase</keyword>
<evidence type="ECO:0000256" key="3">
    <source>
        <dbReference type="ARBA" id="ARBA00022741"/>
    </source>
</evidence>
<evidence type="ECO:0000313" key="11">
    <source>
        <dbReference type="Proteomes" id="UP000256970"/>
    </source>
</evidence>
<dbReference type="STRING" id="3088.A0A383VFR0"/>
<dbReference type="InterPro" id="IPR001245">
    <property type="entry name" value="Ser-Thr/Tyr_kinase_cat_dom"/>
</dbReference>
<accession>A0A383VFR0</accession>
<reference evidence="10 11" key="1">
    <citation type="submission" date="2016-10" db="EMBL/GenBank/DDBJ databases">
        <authorList>
            <person name="Cai Z."/>
        </authorList>
    </citation>
    <scope>NUCLEOTIDE SEQUENCE [LARGE SCALE GENOMIC DNA]</scope>
</reference>
<keyword evidence="3 6" id="KW-0547">Nucleotide-binding</keyword>
<keyword evidence="4" id="KW-0418">Kinase</keyword>
<dbReference type="InterPro" id="IPR051681">
    <property type="entry name" value="Ser/Thr_Kinases-Pseudokinases"/>
</dbReference>
<feature type="region of interest" description="Disordered" evidence="8">
    <location>
        <begin position="121"/>
        <end position="140"/>
    </location>
</feature>
<evidence type="ECO:0000256" key="1">
    <source>
        <dbReference type="ARBA" id="ARBA00022527"/>
    </source>
</evidence>
<keyword evidence="11" id="KW-1185">Reference proteome</keyword>
<dbReference type="InterPro" id="IPR008271">
    <property type="entry name" value="Ser/Thr_kinase_AS"/>
</dbReference>
<dbReference type="Pfam" id="PF07714">
    <property type="entry name" value="PK_Tyr_Ser-Thr"/>
    <property type="match status" value="1"/>
</dbReference>
<dbReference type="SUPFAM" id="SSF56112">
    <property type="entry name" value="Protein kinase-like (PK-like)"/>
    <property type="match status" value="1"/>
</dbReference>
<dbReference type="FunFam" id="3.30.200.20:FF:000180">
    <property type="entry name" value="serine/threonine-protein kinase STY46-like"/>
    <property type="match status" value="1"/>
</dbReference>
<dbReference type="PROSITE" id="PS50011">
    <property type="entry name" value="PROTEIN_KINASE_DOM"/>
    <property type="match status" value="1"/>
</dbReference>
<dbReference type="AlphaFoldDB" id="A0A383VFR0"/>
<dbReference type="Gene3D" id="1.10.510.10">
    <property type="entry name" value="Transferase(Phosphotransferase) domain 1"/>
    <property type="match status" value="1"/>
</dbReference>
<gene>
    <name evidence="10" type="ORF">BQ4739_LOCUS4899</name>
</gene>
<dbReference type="EMBL" id="FNXT01000410">
    <property type="protein sequence ID" value="SZX64388.1"/>
    <property type="molecule type" value="Genomic_DNA"/>
</dbReference>
<dbReference type="InterPro" id="IPR000719">
    <property type="entry name" value="Prot_kinase_dom"/>
</dbReference>
<dbReference type="GO" id="GO:0005524">
    <property type="term" value="F:ATP binding"/>
    <property type="evidence" value="ECO:0007669"/>
    <property type="project" value="UniProtKB-UniRule"/>
</dbReference>
<dbReference type="PANTHER" id="PTHR44329:SF261">
    <property type="entry name" value="ZINC FINGER CONTAINING PROTEIN KINASE-RELATED"/>
    <property type="match status" value="1"/>
</dbReference>
<dbReference type="GO" id="GO:0004674">
    <property type="term" value="F:protein serine/threonine kinase activity"/>
    <property type="evidence" value="ECO:0007669"/>
    <property type="project" value="UniProtKB-KW"/>
</dbReference>
<evidence type="ECO:0000256" key="5">
    <source>
        <dbReference type="ARBA" id="ARBA00022840"/>
    </source>
</evidence>
<dbReference type="SMART" id="SM00220">
    <property type="entry name" value="S_TKc"/>
    <property type="match status" value="1"/>
</dbReference>
<evidence type="ECO:0000256" key="4">
    <source>
        <dbReference type="ARBA" id="ARBA00022777"/>
    </source>
</evidence>
<evidence type="ECO:0000313" key="10">
    <source>
        <dbReference type="EMBL" id="SZX64388.1"/>
    </source>
</evidence>
<name>A0A383VFR0_TETOB</name>
<evidence type="ECO:0000256" key="2">
    <source>
        <dbReference type="ARBA" id="ARBA00022679"/>
    </source>
</evidence>
<dbReference type="PROSITE" id="PS00107">
    <property type="entry name" value="PROTEIN_KINASE_ATP"/>
    <property type="match status" value="1"/>
</dbReference>
<dbReference type="InterPro" id="IPR017441">
    <property type="entry name" value="Protein_kinase_ATP_BS"/>
</dbReference>
<dbReference type="PROSITE" id="PS00108">
    <property type="entry name" value="PROTEIN_KINASE_ST"/>
    <property type="match status" value="1"/>
</dbReference>
<sequence length="477" mass="52139">MQNSEGDVNGGAVVVEKPVRWSKDRLAKLEDLELALDAAVHVNRYLNKEIEAVVQQLQRAEQERHAWQEHARRLARQLAKYKRAAAGNQQQQQQQQRHTVEEADDAQLQQLADELAQLPHSNGSQDAAAAADADLQQQQQQQALVSPGAFPWEDMLDSINTLVHRGREAGWLAAPSEVKMGNVLGQGAFGTTYMAHWRGAQVAVKCVTVRSEAELLNFLREVECLAALRHPNVVPFLGAVLQDQGRCWLISEFMPGGTLAQWLHGDKGPLGPNKPLLQRAQRALDVCRALAALEACAPPLLHRDVKPSNVFMDGSGTARLGDFGLARPMPTSRATLTGETGTYLYMSPEMVRHEVYDSKTDVWSFGVLLAELLTGHIPYQHTFMTPVQIAMGVADEKLQPLLPGQLPTELLVLCHACCDFDPDMRPGFATLVEELEGAVATLQKDAEAAAAGGLFGRLRGNRSIPSSWASVLGQVGS</sequence>
<dbReference type="PANTHER" id="PTHR44329">
    <property type="entry name" value="SERINE/THREONINE-PROTEIN KINASE TNNI3K-RELATED"/>
    <property type="match status" value="1"/>
</dbReference>
<dbReference type="Proteomes" id="UP000256970">
    <property type="component" value="Unassembled WGS sequence"/>
</dbReference>
<dbReference type="CDD" id="cd13999">
    <property type="entry name" value="STKc_MAP3K-like"/>
    <property type="match status" value="1"/>
</dbReference>
<feature type="binding site" evidence="6">
    <location>
        <position position="205"/>
    </location>
    <ligand>
        <name>ATP</name>
        <dbReference type="ChEBI" id="CHEBI:30616"/>
    </ligand>
</feature>
<feature type="region of interest" description="Disordered" evidence="8">
    <location>
        <begin position="83"/>
        <end position="103"/>
    </location>
</feature>
<feature type="domain" description="Protein kinase" evidence="9">
    <location>
        <begin position="178"/>
        <end position="439"/>
    </location>
</feature>
<proteinExistence type="inferred from homology"/>
<protein>
    <recommendedName>
        <fullName evidence="9">Protein kinase domain-containing protein</fullName>
    </recommendedName>
</protein>
<keyword evidence="1 7" id="KW-0723">Serine/threonine-protein kinase</keyword>
<dbReference type="InterPro" id="IPR011009">
    <property type="entry name" value="Kinase-like_dom_sf"/>
</dbReference>
<dbReference type="Gene3D" id="3.30.200.20">
    <property type="entry name" value="Phosphorylase Kinase, domain 1"/>
    <property type="match status" value="1"/>
</dbReference>
<organism evidence="10 11">
    <name type="scientific">Tetradesmus obliquus</name>
    <name type="common">Green alga</name>
    <name type="synonym">Acutodesmus obliquus</name>
    <dbReference type="NCBI Taxonomy" id="3088"/>
    <lineage>
        <taxon>Eukaryota</taxon>
        <taxon>Viridiplantae</taxon>
        <taxon>Chlorophyta</taxon>
        <taxon>core chlorophytes</taxon>
        <taxon>Chlorophyceae</taxon>
        <taxon>CS clade</taxon>
        <taxon>Sphaeropleales</taxon>
        <taxon>Scenedesmaceae</taxon>
        <taxon>Tetradesmus</taxon>
    </lineage>
</organism>
<evidence type="ECO:0000256" key="6">
    <source>
        <dbReference type="PROSITE-ProRule" id="PRU10141"/>
    </source>
</evidence>
<evidence type="ECO:0000256" key="7">
    <source>
        <dbReference type="RuleBase" id="RU000304"/>
    </source>
</evidence>
<feature type="compositionally biased region" description="Low complexity" evidence="8">
    <location>
        <begin position="125"/>
        <end position="140"/>
    </location>
</feature>
<evidence type="ECO:0000259" key="9">
    <source>
        <dbReference type="PROSITE" id="PS50011"/>
    </source>
</evidence>